<keyword evidence="5" id="KW-1185">Reference proteome</keyword>
<feature type="signal peptide" evidence="1">
    <location>
        <begin position="1"/>
        <end position="28"/>
    </location>
</feature>
<dbReference type="SUPFAM" id="SSF160935">
    <property type="entry name" value="VPA0735-like"/>
    <property type="match status" value="1"/>
</dbReference>
<gene>
    <name evidence="4" type="ORF">BN1012_Phect1759</name>
</gene>
<evidence type="ECO:0000256" key="1">
    <source>
        <dbReference type="SAM" id="SignalP"/>
    </source>
</evidence>
<protein>
    <submittedName>
        <fullName evidence="4">Putative exported protein</fullName>
    </submittedName>
</protein>
<organism evidence="4 5">
    <name type="scientific">Candidatus Phaeomarinibacter ectocarpi</name>
    <dbReference type="NCBI Taxonomy" id="1458461"/>
    <lineage>
        <taxon>Bacteria</taxon>
        <taxon>Pseudomonadati</taxon>
        <taxon>Pseudomonadota</taxon>
        <taxon>Alphaproteobacteria</taxon>
        <taxon>Hyphomicrobiales</taxon>
        <taxon>Parvibaculaceae</taxon>
        <taxon>Candidatus Phaeomarinibacter</taxon>
    </lineage>
</organism>
<evidence type="ECO:0000259" key="2">
    <source>
        <dbReference type="Pfam" id="PF06742"/>
    </source>
</evidence>
<sequence length="471" mass="52073">MRTFRQRLAGHATRLLLVSFLAAPAAQATEPPATPQPLTQAQAETIFDYAYPLVVMKKSQDVMFTVPFRERSVPNHFIHFKRLAQPQNRAVVLGNRNTLYSVGWVDLSKGPVVFEIPDMGDRYYVMPLIDAWTNTFKSIGSRTTGQDAQKYFLVNRAWTGDVPEGYEKVVSPTNMVWITGRIQADSPQDAAAVGKLQDAYVLMTYAQAQGGDDPFADYVPAYEATKVGKPIPYSLRMPANAYFNGFLDVWADNASPADDADMVALLASIGMTPEAAIAFEDLDPQIQETLASGAAAKQAVYVKAFYEGTKQDGSWIFNVERMGTWGTDYGRRAYWAMWGLGANLVEDAVYAVSQLDADGEPLNGNNIYRLHFEADDLPPTSAFWSVTLYDEEGYLEANAHNRYSLGSQHKPMTNEDGSVDIVLSRAAPEDGANWVPTPKGNFKTLLRIYWPGDDVLGGDWTPPPLTRDSSS</sequence>
<reference evidence="4 5" key="1">
    <citation type="journal article" date="2014" name="Front. Genet.">
        <title>Genome and metabolic network of "Candidatus Phaeomarinobacter ectocarpi" Ec32, a new candidate genus of Alphaproteobacteria frequently associated with brown algae.</title>
        <authorList>
            <person name="Dittami S.M."/>
            <person name="Barbeyron T."/>
            <person name="Boyen C."/>
            <person name="Cambefort J."/>
            <person name="Collet G."/>
            <person name="Delage L."/>
            <person name="Gobet A."/>
            <person name="Groisillier A."/>
            <person name="Leblanc C."/>
            <person name="Michel G."/>
            <person name="Scornet D."/>
            <person name="Siegel A."/>
            <person name="Tapia J.E."/>
            <person name="Tonon T."/>
        </authorList>
    </citation>
    <scope>NUCLEOTIDE SEQUENCE [LARGE SCALE GENOMIC DNA]</scope>
    <source>
        <strain evidence="4 5">Ec32</strain>
    </source>
</reference>
<keyword evidence="1" id="KW-0732">Signal</keyword>
<proteinExistence type="predicted"/>
<dbReference type="Proteomes" id="UP000032160">
    <property type="component" value="Chromosome I"/>
</dbReference>
<accession>X5M949</accession>
<dbReference type="STRING" id="1458461.BN1012_Phect1759"/>
<dbReference type="Gene3D" id="2.60.40.1610">
    <property type="entry name" value="Domain of unknown function DUF1254"/>
    <property type="match status" value="1"/>
</dbReference>
<dbReference type="InterPro" id="IPR037050">
    <property type="entry name" value="DUF1254_sf"/>
</dbReference>
<feature type="domain" description="DUF1214" evidence="2">
    <location>
        <begin position="348"/>
        <end position="452"/>
    </location>
</feature>
<dbReference type="PANTHER" id="PTHR36509:SF2">
    <property type="entry name" value="BLL3101 PROTEIN"/>
    <property type="match status" value="1"/>
</dbReference>
<dbReference type="Pfam" id="PF06863">
    <property type="entry name" value="DUF1254"/>
    <property type="match status" value="1"/>
</dbReference>
<dbReference type="EMBL" id="HG966617">
    <property type="protein sequence ID" value="CDO59973.1"/>
    <property type="molecule type" value="Genomic_DNA"/>
</dbReference>
<dbReference type="OrthoDB" id="9777345at2"/>
<dbReference type="Pfam" id="PF06742">
    <property type="entry name" value="DUF1214"/>
    <property type="match status" value="1"/>
</dbReference>
<dbReference type="Gene3D" id="2.60.120.600">
    <property type="entry name" value="Domain of unknown function DUF1214, C-terminal domain"/>
    <property type="match status" value="1"/>
</dbReference>
<evidence type="ECO:0000259" key="3">
    <source>
        <dbReference type="Pfam" id="PF06863"/>
    </source>
</evidence>
<dbReference type="HOGENOM" id="CLU_027269_1_1_5"/>
<dbReference type="InterPro" id="IPR037049">
    <property type="entry name" value="DUF1214_C_sf"/>
</dbReference>
<dbReference type="KEGG" id="pect:BN1012_Phect1759"/>
<name>X5M949_9HYPH</name>
<dbReference type="AlphaFoldDB" id="X5M949"/>
<evidence type="ECO:0000313" key="5">
    <source>
        <dbReference type="Proteomes" id="UP000032160"/>
    </source>
</evidence>
<dbReference type="InterPro" id="IPR010621">
    <property type="entry name" value="DUF1214"/>
</dbReference>
<dbReference type="InterPro" id="IPR010679">
    <property type="entry name" value="DUF1254"/>
</dbReference>
<evidence type="ECO:0000313" key="4">
    <source>
        <dbReference type="EMBL" id="CDO59973.1"/>
    </source>
</evidence>
<feature type="chain" id="PRO_5004958223" evidence="1">
    <location>
        <begin position="29"/>
        <end position="471"/>
    </location>
</feature>
<feature type="domain" description="DUF1254" evidence="3">
    <location>
        <begin position="74"/>
        <end position="202"/>
    </location>
</feature>
<dbReference type="PANTHER" id="PTHR36509">
    <property type="entry name" value="BLL3101 PROTEIN"/>
    <property type="match status" value="1"/>
</dbReference>
<dbReference type="RefSeq" id="WP_043948123.1">
    <property type="nucleotide sequence ID" value="NZ_HG966617.1"/>
</dbReference>